<evidence type="ECO:0000256" key="3">
    <source>
        <dbReference type="ARBA" id="ARBA00022691"/>
    </source>
</evidence>
<dbReference type="InterPro" id="IPR029063">
    <property type="entry name" value="SAM-dependent_MTases_sf"/>
</dbReference>
<dbReference type="SUPFAM" id="SSF53335">
    <property type="entry name" value="S-adenosyl-L-methionine-dependent methyltransferases"/>
    <property type="match status" value="1"/>
</dbReference>
<gene>
    <name evidence="6" type="ORF">SHKM778_47960</name>
</gene>
<sequence length="251" mass="26903">MRRPLRRAGHGRHTRPAAQRHLRGNGARPMTDVTTAADRAAAYWNSPGTVTEFRSLDVQPYLTDLLARTAVDGPALDVGCGGGRNTLALLERGFDVLAVDLHAGMVEATRARTAAYPSGRISVRQGPAHEIPAQDGTFALAVCQGVLHNAVDRAQWAATVTELARVLRPGGLLALNTFTCETLDPMLRAGTEDGQYLLPDNVPMVLLPVDEVLAAFTAAGLAARGETHTYVRDLDVGPRAVLRCVLRREGD</sequence>
<dbReference type="GO" id="GO:0032259">
    <property type="term" value="P:methylation"/>
    <property type="evidence" value="ECO:0007669"/>
    <property type="project" value="UniProtKB-KW"/>
</dbReference>
<feature type="domain" description="Methyltransferase" evidence="5">
    <location>
        <begin position="76"/>
        <end position="171"/>
    </location>
</feature>
<dbReference type="Gene3D" id="3.40.50.150">
    <property type="entry name" value="Vaccinia Virus protein VP39"/>
    <property type="match status" value="1"/>
</dbReference>
<organism evidence="6">
    <name type="scientific">Streptomyces haneummycinicus</name>
    <dbReference type="NCBI Taxonomy" id="3074435"/>
    <lineage>
        <taxon>Bacteria</taxon>
        <taxon>Bacillati</taxon>
        <taxon>Actinomycetota</taxon>
        <taxon>Actinomycetes</taxon>
        <taxon>Kitasatosporales</taxon>
        <taxon>Streptomycetaceae</taxon>
        <taxon>Streptomyces</taxon>
    </lineage>
</organism>
<protein>
    <recommendedName>
        <fullName evidence="5">Methyltransferase domain-containing protein</fullName>
    </recommendedName>
</protein>
<evidence type="ECO:0000256" key="4">
    <source>
        <dbReference type="SAM" id="MobiDB-lite"/>
    </source>
</evidence>
<name>A0AAT9HMC1_9ACTN</name>
<dbReference type="InterPro" id="IPR041698">
    <property type="entry name" value="Methyltransf_25"/>
</dbReference>
<dbReference type="PANTHER" id="PTHR43464">
    <property type="entry name" value="METHYLTRANSFERASE"/>
    <property type="match status" value="1"/>
</dbReference>
<dbReference type="PANTHER" id="PTHR43464:SF19">
    <property type="entry name" value="UBIQUINONE BIOSYNTHESIS O-METHYLTRANSFERASE, MITOCHONDRIAL"/>
    <property type="match status" value="1"/>
</dbReference>
<evidence type="ECO:0000313" key="6">
    <source>
        <dbReference type="EMBL" id="BFO18408.1"/>
    </source>
</evidence>
<reference evidence="6" key="2">
    <citation type="submission" date="2024-07" db="EMBL/GenBank/DDBJ databases">
        <title>Streptomyces haneummycinica sp. nov., a new antibiotic-producing actinobacterium isolated from marine sediment.</title>
        <authorList>
            <person name="Uemura M."/>
            <person name="Hamada M."/>
            <person name="Hirano S."/>
            <person name="Kobayashi K."/>
            <person name="Ohshiro T."/>
            <person name="Kobayashi T."/>
            <person name="Terahara T."/>
        </authorList>
    </citation>
    <scope>NUCLEOTIDE SEQUENCE</scope>
    <source>
        <strain evidence="6">KM77-8</strain>
    </source>
</reference>
<reference evidence="6" key="1">
    <citation type="submission" date="2024-06" db="EMBL/GenBank/DDBJ databases">
        <authorList>
            <consortium name="consrtm"/>
            <person name="Uemura M."/>
            <person name="Terahara T."/>
        </authorList>
    </citation>
    <scope>NUCLEOTIDE SEQUENCE</scope>
    <source>
        <strain evidence="6">KM77-8</strain>
    </source>
</reference>
<keyword evidence="1" id="KW-0489">Methyltransferase</keyword>
<keyword evidence="2" id="KW-0808">Transferase</keyword>
<evidence type="ECO:0000256" key="1">
    <source>
        <dbReference type="ARBA" id="ARBA00022603"/>
    </source>
</evidence>
<feature type="region of interest" description="Disordered" evidence="4">
    <location>
        <begin position="1"/>
        <end position="30"/>
    </location>
</feature>
<dbReference type="GO" id="GO:0008168">
    <property type="term" value="F:methyltransferase activity"/>
    <property type="evidence" value="ECO:0007669"/>
    <property type="project" value="UniProtKB-KW"/>
</dbReference>
<dbReference type="Pfam" id="PF13649">
    <property type="entry name" value="Methyltransf_25"/>
    <property type="match status" value="1"/>
</dbReference>
<dbReference type="CDD" id="cd02440">
    <property type="entry name" value="AdoMet_MTases"/>
    <property type="match status" value="1"/>
</dbReference>
<accession>A0AAT9HMC1</accession>
<feature type="compositionally biased region" description="Basic residues" evidence="4">
    <location>
        <begin position="1"/>
        <end position="23"/>
    </location>
</feature>
<keyword evidence="3" id="KW-0949">S-adenosyl-L-methionine</keyword>
<proteinExistence type="predicted"/>
<dbReference type="EMBL" id="AP035768">
    <property type="protein sequence ID" value="BFO18408.1"/>
    <property type="molecule type" value="Genomic_DNA"/>
</dbReference>
<evidence type="ECO:0000259" key="5">
    <source>
        <dbReference type="Pfam" id="PF13649"/>
    </source>
</evidence>
<evidence type="ECO:0000256" key="2">
    <source>
        <dbReference type="ARBA" id="ARBA00022679"/>
    </source>
</evidence>
<dbReference type="AlphaFoldDB" id="A0AAT9HMC1"/>